<keyword evidence="2" id="KW-1185">Reference proteome</keyword>
<gene>
    <name evidence="1" type="ORF">HPB47_015333</name>
</gene>
<evidence type="ECO:0000313" key="1">
    <source>
        <dbReference type="EMBL" id="KAG0443058.1"/>
    </source>
</evidence>
<reference evidence="1 2" key="1">
    <citation type="journal article" date="2020" name="Cell">
        <title>Large-Scale Comparative Analyses of Tick Genomes Elucidate Their Genetic Diversity and Vector Capacities.</title>
        <authorList>
            <consortium name="Tick Genome and Microbiome Consortium (TIGMIC)"/>
            <person name="Jia N."/>
            <person name="Wang J."/>
            <person name="Shi W."/>
            <person name="Du L."/>
            <person name="Sun Y."/>
            <person name="Zhan W."/>
            <person name="Jiang J.F."/>
            <person name="Wang Q."/>
            <person name="Zhang B."/>
            <person name="Ji P."/>
            <person name="Bell-Sakyi L."/>
            <person name="Cui X.M."/>
            <person name="Yuan T.T."/>
            <person name="Jiang B.G."/>
            <person name="Yang W.F."/>
            <person name="Lam T.T."/>
            <person name="Chang Q.C."/>
            <person name="Ding S.J."/>
            <person name="Wang X.J."/>
            <person name="Zhu J.G."/>
            <person name="Ruan X.D."/>
            <person name="Zhao L."/>
            <person name="Wei J.T."/>
            <person name="Ye R.Z."/>
            <person name="Que T.C."/>
            <person name="Du C.H."/>
            <person name="Zhou Y.H."/>
            <person name="Cheng J.X."/>
            <person name="Dai P.F."/>
            <person name="Guo W.B."/>
            <person name="Han X.H."/>
            <person name="Huang E.J."/>
            <person name="Li L.F."/>
            <person name="Wei W."/>
            <person name="Gao Y.C."/>
            <person name="Liu J.Z."/>
            <person name="Shao H.Z."/>
            <person name="Wang X."/>
            <person name="Wang C.C."/>
            <person name="Yang T.C."/>
            <person name="Huo Q.B."/>
            <person name="Li W."/>
            <person name="Chen H.Y."/>
            <person name="Chen S.E."/>
            <person name="Zhou L.G."/>
            <person name="Ni X.B."/>
            <person name="Tian J.H."/>
            <person name="Sheng Y."/>
            <person name="Liu T."/>
            <person name="Pan Y.S."/>
            <person name="Xia L.Y."/>
            <person name="Li J."/>
            <person name="Zhao F."/>
            <person name="Cao W.C."/>
        </authorList>
    </citation>
    <scope>NUCLEOTIDE SEQUENCE [LARGE SCALE GENOMIC DNA]</scope>
    <source>
        <strain evidence="1">Iper-2018</strain>
    </source>
</reference>
<dbReference type="Proteomes" id="UP000805193">
    <property type="component" value="Unassembled WGS sequence"/>
</dbReference>
<name>A0AC60QTQ7_IXOPE</name>
<dbReference type="EMBL" id="JABSTQ010003893">
    <property type="protein sequence ID" value="KAG0443058.1"/>
    <property type="molecule type" value="Genomic_DNA"/>
</dbReference>
<sequence length="517" mass="57450">MALEDRTKPPLEPRPNIATTLAAAAAAAMPEPPANDQSPAEMEPNPNDDTMEFDELSGRTLSHPGPWKQMLSDRRKAKQQAFSTNTQPAPGKPNSSSRVPRAPRLPDTDYKVIYRPRDGLRIAAWSDRQLTASIQKASRIPEGAFNQRVVIQVQAVQNLIVASTPYDTYADALSDVTSLQLEDATYEISPYVKPFPGTVRGVMHGLDPGTTTEQLPDIIASPGPKIQQAKMLGKSTSAVVTFEGPHVPFYIHAHGLYTRCRPYRHSIQCCSLCGDIGHRRDICPNPEVTVCERCHERNPAPEHTCTPKCKLCGLDHLTASKDCRKKLRPPPPPLHVRERLARTTPTFQRQPHPQVPAAHAAPPPQAQANTQRRHSPSQQGSWSTIVAPPETARNDFPPLPAQLASVQDKNSCIKILERENAQLRKQLELQAECTERLECRIEELVTHLETITNAPAQIAVQATPTPHPTQQPSAFPTLQDIGRLERLIHDLGQTIERRIDEIEKRQEASETVKRKTR</sequence>
<organism evidence="1 2">
    <name type="scientific">Ixodes persulcatus</name>
    <name type="common">Taiga tick</name>
    <dbReference type="NCBI Taxonomy" id="34615"/>
    <lineage>
        <taxon>Eukaryota</taxon>
        <taxon>Metazoa</taxon>
        <taxon>Ecdysozoa</taxon>
        <taxon>Arthropoda</taxon>
        <taxon>Chelicerata</taxon>
        <taxon>Arachnida</taxon>
        <taxon>Acari</taxon>
        <taxon>Parasitiformes</taxon>
        <taxon>Ixodida</taxon>
        <taxon>Ixodoidea</taxon>
        <taxon>Ixodidae</taxon>
        <taxon>Ixodinae</taxon>
        <taxon>Ixodes</taxon>
    </lineage>
</organism>
<protein>
    <submittedName>
        <fullName evidence="1">Uncharacterized protein</fullName>
    </submittedName>
</protein>
<accession>A0AC60QTQ7</accession>
<proteinExistence type="predicted"/>
<evidence type="ECO:0000313" key="2">
    <source>
        <dbReference type="Proteomes" id="UP000805193"/>
    </source>
</evidence>
<comment type="caution">
    <text evidence="1">The sequence shown here is derived from an EMBL/GenBank/DDBJ whole genome shotgun (WGS) entry which is preliminary data.</text>
</comment>